<dbReference type="AlphaFoldDB" id="A0A6N8HXB7"/>
<feature type="chain" id="PRO_5027110646" description="Peptidase C39-like domain-containing protein" evidence="1">
    <location>
        <begin position="25"/>
        <end position="359"/>
    </location>
</feature>
<evidence type="ECO:0000313" key="2">
    <source>
        <dbReference type="EMBL" id="MVB10456.1"/>
    </source>
</evidence>
<reference evidence="2 3" key="1">
    <citation type="submission" date="2019-09" db="EMBL/GenBank/DDBJ databases">
        <title>Genome sequence of Clostridium sp. EA1.</title>
        <authorList>
            <person name="Poehlein A."/>
            <person name="Bengelsdorf F.R."/>
            <person name="Daniel R."/>
        </authorList>
    </citation>
    <scope>NUCLEOTIDE SEQUENCE [LARGE SCALE GENOMIC DNA]</scope>
    <source>
        <strain evidence="2 3">EA1</strain>
    </source>
</reference>
<evidence type="ECO:0000256" key="1">
    <source>
        <dbReference type="SAM" id="SignalP"/>
    </source>
</evidence>
<dbReference type="EMBL" id="VWXL01000029">
    <property type="protein sequence ID" value="MVB10456.1"/>
    <property type="molecule type" value="Genomic_DNA"/>
</dbReference>
<keyword evidence="1" id="KW-0732">Signal</keyword>
<comment type="caution">
    <text evidence="2">The sequence shown here is derived from an EMBL/GenBank/DDBJ whole genome shotgun (WGS) entry which is preliminary data.</text>
</comment>
<dbReference type="Proteomes" id="UP000469440">
    <property type="component" value="Unassembled WGS sequence"/>
</dbReference>
<feature type="signal peptide" evidence="1">
    <location>
        <begin position="1"/>
        <end position="24"/>
    </location>
</feature>
<name>A0A6N8HXB7_9FIRM</name>
<proteinExistence type="predicted"/>
<dbReference type="OrthoDB" id="2057507at2"/>
<protein>
    <recommendedName>
        <fullName evidence="4">Peptidase C39-like domain-containing protein</fullName>
    </recommendedName>
</protein>
<dbReference type="RefSeq" id="WP_156990072.1">
    <property type="nucleotide sequence ID" value="NZ_VWXL01000029.1"/>
</dbReference>
<keyword evidence="3" id="KW-1185">Reference proteome</keyword>
<evidence type="ECO:0000313" key="3">
    <source>
        <dbReference type="Proteomes" id="UP000469440"/>
    </source>
</evidence>
<organism evidence="2 3">
    <name type="scientific">Caproicibacter fermentans</name>
    <dbReference type="NCBI Taxonomy" id="2576756"/>
    <lineage>
        <taxon>Bacteria</taxon>
        <taxon>Bacillati</taxon>
        <taxon>Bacillota</taxon>
        <taxon>Clostridia</taxon>
        <taxon>Eubacteriales</taxon>
        <taxon>Acutalibacteraceae</taxon>
        <taxon>Caproicibacter</taxon>
    </lineage>
</organism>
<sequence>MKKRILSVILILAMAFSLSTTAFAATPDNAKDPLTDRIKSFVETKIDAANAKITISETKPLLDFAGNKYDLVECSPTGYYIIHPESGIVVESATNAKSPYKGFYSNLYYGGPTYYYVKSDKGYVHTIEGTTITDVDAASEQCNEINSKLISQANIEVADYIKGKSSKLDTTQSLANLNSADYWVVDHDWFSYNSVSFGYVDGGYCGYVASNLILKYWNYVGGHYLPSQYASISSTTLTNELIAIGKNLGYGAATWASQITNVINTFCNQNSLSACSSWHAGTSGMINEISTYQRPIILFGNLANAGNHAVVAYGYNEYENPGFYTFVCHYGWDGYADIHIYGGDSVFGSNTQYNADWNM</sequence>
<gene>
    <name evidence="2" type="ORF">CAFE_11450</name>
</gene>
<evidence type="ECO:0008006" key="4">
    <source>
        <dbReference type="Google" id="ProtNLM"/>
    </source>
</evidence>
<accession>A0A6N8HXB7</accession>